<dbReference type="PROSITE" id="PS50042">
    <property type="entry name" value="CNMP_BINDING_3"/>
    <property type="match status" value="1"/>
</dbReference>
<dbReference type="Proteomes" id="UP000663929">
    <property type="component" value="Chromosome"/>
</dbReference>
<evidence type="ECO:0000313" key="2">
    <source>
        <dbReference type="EMBL" id="QTD50458.1"/>
    </source>
</evidence>
<dbReference type="InterPro" id="IPR014710">
    <property type="entry name" value="RmlC-like_jellyroll"/>
</dbReference>
<dbReference type="SUPFAM" id="SSF53335">
    <property type="entry name" value="S-adenosyl-L-methionine-dependent methyltransferases"/>
    <property type="match status" value="1"/>
</dbReference>
<evidence type="ECO:0000313" key="3">
    <source>
        <dbReference type="Proteomes" id="UP000663929"/>
    </source>
</evidence>
<dbReference type="CDD" id="cd00038">
    <property type="entry name" value="CAP_ED"/>
    <property type="match status" value="1"/>
</dbReference>
<dbReference type="KEGG" id="scor:J3U87_33155"/>
<dbReference type="Pfam" id="PF12147">
    <property type="entry name" value="Methyltransf_20"/>
    <property type="match status" value="1"/>
</dbReference>
<feature type="domain" description="Cyclic nucleotide-binding" evidence="1">
    <location>
        <begin position="7"/>
        <end position="125"/>
    </location>
</feature>
<dbReference type="RefSeq" id="WP_237380168.1">
    <property type="nucleotide sequence ID" value="NZ_CP071793.1"/>
</dbReference>
<name>A0A8A4TNE8_SULCO</name>
<accession>A0A8A4TNE8</accession>
<keyword evidence="3" id="KW-1185">Reference proteome</keyword>
<dbReference type="AlphaFoldDB" id="A0A8A4TNE8"/>
<dbReference type="InterPro" id="IPR029063">
    <property type="entry name" value="SAM-dependent_MTases_sf"/>
</dbReference>
<dbReference type="InterPro" id="IPR022744">
    <property type="entry name" value="MeTrfase_dom_put"/>
</dbReference>
<proteinExistence type="predicted"/>
<dbReference type="Pfam" id="PF00027">
    <property type="entry name" value="cNMP_binding"/>
    <property type="match status" value="1"/>
</dbReference>
<reference evidence="2" key="1">
    <citation type="submission" date="2021-03" db="EMBL/GenBank/DDBJ databases">
        <title>Acanthopleuribacteraceae sp. M133.</title>
        <authorList>
            <person name="Wang G."/>
        </authorList>
    </citation>
    <scope>NUCLEOTIDE SEQUENCE</scope>
    <source>
        <strain evidence="2">M133</strain>
    </source>
</reference>
<dbReference type="InterPro" id="IPR000595">
    <property type="entry name" value="cNMP-bd_dom"/>
</dbReference>
<sequence length="482" mass="54385">MYNALALLNELEQSDIDWFLNTGVEEQVISGKVLITEGQPSEHVFLVLEGLLSATLSILEGRKIGDIGPGELVGEYSFLSGETPSATVAAAENSLILAIAKDDLDRKLEEDTGFAARLYRGFALLSLKRVRSQQWKLANMFQDKAQQEPAKLDMWDKIDAYANQFKELLQEAERESLKNNDEIPENIATDIRKGFRQFSLMINQTLGEEAQINEHVKTEIGRRLQREFLPYMLLTRIGERIYSKPRGYAGDFLTIEMIYRDAEEGVGRIGPLLDRCFLDEPPAIAVKNRRGLLVEEIRSVMTESQDETAHITSMASGPAAEIFDVFAMLPSPGQLQATLIDIDLQALAFVSDKADQRKLKRQIKLVNGNLVYLATGRQELKLPPQDLVYSIGLIDYFSDKFVISLLDYVHGLLKPGGKVILGNFHPRNTGKALMDHILEWQLIHRTEEDMDRLYRSSAFGTPCSRIRFEDQGINLFAECIKQ</sequence>
<dbReference type="Gene3D" id="2.60.120.10">
    <property type="entry name" value="Jelly Rolls"/>
    <property type="match status" value="1"/>
</dbReference>
<dbReference type="SMART" id="SM00100">
    <property type="entry name" value="cNMP"/>
    <property type="match status" value="1"/>
</dbReference>
<evidence type="ECO:0000259" key="1">
    <source>
        <dbReference type="PROSITE" id="PS50042"/>
    </source>
</evidence>
<gene>
    <name evidence="2" type="ORF">J3U87_33155</name>
</gene>
<dbReference type="SUPFAM" id="SSF51206">
    <property type="entry name" value="cAMP-binding domain-like"/>
    <property type="match status" value="1"/>
</dbReference>
<dbReference type="EMBL" id="CP071793">
    <property type="protein sequence ID" value="QTD50458.1"/>
    <property type="molecule type" value="Genomic_DNA"/>
</dbReference>
<dbReference type="InterPro" id="IPR018490">
    <property type="entry name" value="cNMP-bd_dom_sf"/>
</dbReference>
<organism evidence="2 3">
    <name type="scientific">Sulfidibacter corallicola</name>
    <dbReference type="NCBI Taxonomy" id="2818388"/>
    <lineage>
        <taxon>Bacteria</taxon>
        <taxon>Pseudomonadati</taxon>
        <taxon>Acidobacteriota</taxon>
        <taxon>Holophagae</taxon>
        <taxon>Acanthopleuribacterales</taxon>
        <taxon>Acanthopleuribacteraceae</taxon>
        <taxon>Sulfidibacter</taxon>
    </lineage>
</organism>
<protein>
    <submittedName>
        <fullName evidence="2">Cyclic nucleotide-binding domain-containing protein</fullName>
    </submittedName>
</protein>
<dbReference type="Gene3D" id="3.40.50.150">
    <property type="entry name" value="Vaccinia Virus protein VP39"/>
    <property type="match status" value="1"/>
</dbReference>